<dbReference type="STRING" id="364200.SAMN04488515_2261"/>
<keyword evidence="2" id="KW-1185">Reference proteome</keyword>
<dbReference type="PANTHER" id="PTHR43737:SF1">
    <property type="entry name" value="DUF1501 DOMAIN-CONTAINING PROTEIN"/>
    <property type="match status" value="1"/>
</dbReference>
<dbReference type="InterPro" id="IPR010869">
    <property type="entry name" value="DUF1501"/>
</dbReference>
<name>A0A1I0QWK1_9RHOB</name>
<gene>
    <name evidence="1" type="ORF">SAMN04488515_2261</name>
</gene>
<dbReference type="EMBL" id="FOIZ01000001">
    <property type="protein sequence ID" value="SEW31848.1"/>
    <property type="molecule type" value="Genomic_DNA"/>
</dbReference>
<organism evidence="1 2">
    <name type="scientific">Cognatiyoonia koreensis</name>
    <dbReference type="NCBI Taxonomy" id="364200"/>
    <lineage>
        <taxon>Bacteria</taxon>
        <taxon>Pseudomonadati</taxon>
        <taxon>Pseudomonadota</taxon>
        <taxon>Alphaproteobacteria</taxon>
        <taxon>Rhodobacterales</taxon>
        <taxon>Paracoccaceae</taxon>
        <taxon>Cognatiyoonia</taxon>
    </lineage>
</organism>
<dbReference type="Proteomes" id="UP000199167">
    <property type="component" value="Unassembled WGS sequence"/>
</dbReference>
<proteinExistence type="predicted"/>
<dbReference type="RefSeq" id="WP_089994029.1">
    <property type="nucleotide sequence ID" value="NZ_FOIZ01000001.1"/>
</dbReference>
<dbReference type="Pfam" id="PF07394">
    <property type="entry name" value="DUF1501"/>
    <property type="match status" value="1"/>
</dbReference>
<accession>A0A1I0QWK1</accession>
<protein>
    <submittedName>
        <fullName evidence="1">Uncharacterized conserved protein, DUF1501 family</fullName>
    </submittedName>
</protein>
<reference evidence="1 2" key="1">
    <citation type="submission" date="2016-10" db="EMBL/GenBank/DDBJ databases">
        <authorList>
            <person name="de Groot N.N."/>
        </authorList>
    </citation>
    <scope>NUCLEOTIDE SEQUENCE [LARGE SCALE GENOMIC DNA]</scope>
    <source>
        <strain evidence="1 2">DSM 17925</strain>
    </source>
</reference>
<evidence type="ECO:0000313" key="2">
    <source>
        <dbReference type="Proteomes" id="UP000199167"/>
    </source>
</evidence>
<sequence>MADPILVVLFLRGGCDGLNLVCPAGDADLVAARPDTLRVERKGDDAGLLLSEQAADVDFRLHPQAKFLWELFEAKELAIIHAAGLTDGTRSHFDAEAKMERAAPNGAAGGWLGRYLTAIAPEGLLPTLAIGSEVPDSLGGAAQVALAEQLSDLIIAQGWDIAPLLKQRLASGFGTHSLLAQPVERLLQLSSLLESRIVNDAGEVTDYVPEADYPECNLSRSLISVAQSIKLDMGLRVATVDFGGWDTHMDQSSAFGGLVHDLSGALGAFWRDLGTHQEHTTVVVMSEFGRRLRANTSGGTDHGFGNAMMVLGPTVKGGRMIGAWPGLSNDALDSGADLDITTDYRTVLSDVMTRHMKFDDIDLLFPGFTYRSAGIFA</sequence>
<dbReference type="OrthoDB" id="9779968at2"/>
<dbReference type="AlphaFoldDB" id="A0A1I0QWK1"/>
<dbReference type="PANTHER" id="PTHR43737">
    <property type="entry name" value="BLL7424 PROTEIN"/>
    <property type="match status" value="1"/>
</dbReference>
<evidence type="ECO:0000313" key="1">
    <source>
        <dbReference type="EMBL" id="SEW31848.1"/>
    </source>
</evidence>